<dbReference type="OrthoDB" id="9775207at2"/>
<evidence type="ECO:0000256" key="4">
    <source>
        <dbReference type="ARBA" id="ARBA00023136"/>
    </source>
</evidence>
<dbReference type="InterPro" id="IPR030192">
    <property type="entry name" value="YbdG"/>
</dbReference>
<dbReference type="Gene3D" id="2.30.30.60">
    <property type="match status" value="1"/>
</dbReference>
<evidence type="ECO:0000256" key="3">
    <source>
        <dbReference type="ARBA" id="ARBA00022989"/>
    </source>
</evidence>
<dbReference type="EMBL" id="CP037900">
    <property type="protein sequence ID" value="QBP09801.1"/>
    <property type="molecule type" value="Genomic_DNA"/>
</dbReference>
<protein>
    <submittedName>
        <fullName evidence="8">Mechanosensitive ion channel family protein</fullName>
    </submittedName>
</protein>
<dbReference type="GO" id="GO:0005886">
    <property type="term" value="C:plasma membrane"/>
    <property type="evidence" value="ECO:0007669"/>
    <property type="project" value="TreeGrafter"/>
</dbReference>
<dbReference type="PANTHER" id="PTHR30414">
    <property type="entry name" value="MINICONDUCTANCE MECHANOSENSITIVE CHANNEL YBDG"/>
    <property type="match status" value="1"/>
</dbReference>
<dbReference type="AlphaFoldDB" id="A0A482INP2"/>
<proteinExistence type="predicted"/>
<dbReference type="InterPro" id="IPR010920">
    <property type="entry name" value="LSM_dom_sf"/>
</dbReference>
<comment type="subcellular location">
    <subcellularLocation>
        <location evidence="1">Membrane</location>
    </subcellularLocation>
</comment>
<evidence type="ECO:0000313" key="8">
    <source>
        <dbReference type="EMBL" id="QBP09801.1"/>
    </source>
</evidence>
<gene>
    <name evidence="8" type="ORF">DDF84_008515</name>
</gene>
<feature type="transmembrane region" description="Helical" evidence="6">
    <location>
        <begin position="167"/>
        <end position="183"/>
    </location>
</feature>
<dbReference type="InterPro" id="IPR023408">
    <property type="entry name" value="MscS_beta-dom_sf"/>
</dbReference>
<feature type="transmembrane region" description="Helical" evidence="6">
    <location>
        <begin position="102"/>
        <end position="122"/>
    </location>
</feature>
<dbReference type="SUPFAM" id="SSF50182">
    <property type="entry name" value="Sm-like ribonucleoproteins"/>
    <property type="match status" value="1"/>
</dbReference>
<evidence type="ECO:0000313" key="9">
    <source>
        <dbReference type="Proteomes" id="UP000253772"/>
    </source>
</evidence>
<feature type="region of interest" description="Disordered" evidence="5">
    <location>
        <begin position="426"/>
        <end position="447"/>
    </location>
</feature>
<keyword evidence="4 6" id="KW-0472">Membrane</keyword>
<evidence type="ECO:0000256" key="5">
    <source>
        <dbReference type="SAM" id="MobiDB-lite"/>
    </source>
</evidence>
<dbReference type="GO" id="GO:0008381">
    <property type="term" value="F:mechanosensitive monoatomic ion channel activity"/>
    <property type="evidence" value="ECO:0007669"/>
    <property type="project" value="InterPro"/>
</dbReference>
<feature type="domain" description="Mechanosensitive ion channel MscS" evidence="7">
    <location>
        <begin position="185"/>
        <end position="254"/>
    </location>
</feature>
<keyword evidence="2 6" id="KW-0812">Transmembrane</keyword>
<accession>A0A482INP2</accession>
<dbReference type="GO" id="GO:0071470">
    <property type="term" value="P:cellular response to osmotic stress"/>
    <property type="evidence" value="ECO:0007669"/>
    <property type="project" value="InterPro"/>
</dbReference>
<evidence type="ECO:0000256" key="1">
    <source>
        <dbReference type="ARBA" id="ARBA00004370"/>
    </source>
</evidence>
<sequence length="447" mass="49970">MTFDALLELFEQRIPAHPWAQITLYVLALVLLAGIAQWLVARVVGRVVYRVLSLSGHGNWAGALLRHRTYRRLGYAVFLAVVTVGISQVPNLGKFSAAIERLAHAGTWISVFLMLSGVLDAWQTVFSGSRSAQTHSIKGYIQVAQLALWLVCGVLVLSILIDRSPLWMLSGIGALSAVLLLVFKDTLLSLVASTQLTSNDMLRIGDWIEMPQSNADGFVMDVALHTVKVKNWDNTVTTVPTYKLFSESYRNYRHMFESGARRIKRTLRIDATSVRFLDEEEVRALMRFKLLHDYLEVKQEEVDRANREILRADTDPVNRRRLTNLGTFRAYGIAFLRAHPEIHHDLLLNLRMMEADSQGIPIEVYCFTTLTNWTDYERIQGDIFDHLFAILPELGLRVYQAPSGADLSGLRSGATMADQHAALAVAAADSGGRQPPSAPTDRADRVA</sequence>
<feature type="transmembrane region" description="Helical" evidence="6">
    <location>
        <begin position="73"/>
        <end position="90"/>
    </location>
</feature>
<feature type="transmembrane region" description="Helical" evidence="6">
    <location>
        <begin position="143"/>
        <end position="161"/>
    </location>
</feature>
<evidence type="ECO:0000259" key="7">
    <source>
        <dbReference type="Pfam" id="PF00924"/>
    </source>
</evidence>
<dbReference type="RefSeq" id="WP_017513409.1">
    <property type="nucleotide sequence ID" value="NZ_CP037900.1"/>
</dbReference>
<keyword evidence="3 6" id="KW-1133">Transmembrane helix</keyword>
<dbReference type="Pfam" id="PF00924">
    <property type="entry name" value="MS_channel_2nd"/>
    <property type="match status" value="1"/>
</dbReference>
<reference evidence="8 9" key="1">
    <citation type="submission" date="2019-03" db="EMBL/GenBank/DDBJ databases">
        <title>Comparative insights into the high quality Complete genome sequence of highly metal resistant Cupriavidus metallidurans strain BS1 isolated from a gold-copper mine.</title>
        <authorList>
            <person name="Mazhar H.S."/>
            <person name="Rensing C."/>
        </authorList>
    </citation>
    <scope>NUCLEOTIDE SEQUENCE [LARGE SCALE GENOMIC DNA]</scope>
    <source>
        <strain evidence="8 9">BS1</strain>
    </source>
</reference>
<dbReference type="Proteomes" id="UP000253772">
    <property type="component" value="Chromosome c1"/>
</dbReference>
<dbReference type="PANTHER" id="PTHR30414:SF0">
    <property type="entry name" value="MINICONDUCTANCE MECHANOSENSITIVE CHANNEL YBDG"/>
    <property type="match status" value="1"/>
</dbReference>
<organism evidence="8 9">
    <name type="scientific">Cupriavidus metallidurans</name>
    <dbReference type="NCBI Taxonomy" id="119219"/>
    <lineage>
        <taxon>Bacteria</taxon>
        <taxon>Pseudomonadati</taxon>
        <taxon>Pseudomonadota</taxon>
        <taxon>Betaproteobacteria</taxon>
        <taxon>Burkholderiales</taxon>
        <taxon>Burkholderiaceae</taxon>
        <taxon>Cupriavidus</taxon>
    </lineage>
</organism>
<evidence type="ECO:0000256" key="6">
    <source>
        <dbReference type="SAM" id="Phobius"/>
    </source>
</evidence>
<name>A0A482INP2_9BURK</name>
<evidence type="ECO:0000256" key="2">
    <source>
        <dbReference type="ARBA" id="ARBA00022692"/>
    </source>
</evidence>
<dbReference type="InterPro" id="IPR006685">
    <property type="entry name" value="MscS_channel_2nd"/>
</dbReference>
<feature type="transmembrane region" description="Helical" evidence="6">
    <location>
        <begin position="20"/>
        <end position="40"/>
    </location>
</feature>